<feature type="chain" id="PRO_5016142389" description="Secreted protein" evidence="2">
    <location>
        <begin position="28"/>
        <end position="59"/>
    </location>
</feature>
<name>A0A2X4UA33_9NOCA</name>
<reference evidence="3 4" key="1">
    <citation type="submission" date="2018-06" db="EMBL/GenBank/DDBJ databases">
        <authorList>
            <consortium name="Pathogen Informatics"/>
            <person name="Doyle S."/>
        </authorList>
    </citation>
    <scope>NUCLEOTIDE SEQUENCE [LARGE SCALE GENOMIC DNA]</scope>
    <source>
        <strain evidence="3 4">NCTC10994</strain>
    </source>
</reference>
<evidence type="ECO:0000313" key="4">
    <source>
        <dbReference type="Proteomes" id="UP000249091"/>
    </source>
</evidence>
<feature type="transmembrane region" description="Helical" evidence="1">
    <location>
        <begin position="37"/>
        <end position="58"/>
    </location>
</feature>
<evidence type="ECO:0008006" key="5">
    <source>
        <dbReference type="Google" id="ProtNLM"/>
    </source>
</evidence>
<dbReference type="EMBL" id="LS483468">
    <property type="protein sequence ID" value="SQI36033.1"/>
    <property type="molecule type" value="Genomic_DNA"/>
</dbReference>
<keyword evidence="4" id="KW-1185">Reference proteome</keyword>
<dbReference type="InterPro" id="IPR006311">
    <property type="entry name" value="TAT_signal"/>
</dbReference>
<evidence type="ECO:0000256" key="2">
    <source>
        <dbReference type="SAM" id="SignalP"/>
    </source>
</evidence>
<proteinExistence type="predicted"/>
<dbReference type="AlphaFoldDB" id="A0A2X4UA33"/>
<keyword evidence="1" id="KW-0472">Membrane</keyword>
<protein>
    <recommendedName>
        <fullName evidence="5">Secreted protein</fullName>
    </recommendedName>
</protein>
<evidence type="ECO:0000256" key="1">
    <source>
        <dbReference type="SAM" id="Phobius"/>
    </source>
</evidence>
<dbReference type="PROSITE" id="PS51318">
    <property type="entry name" value="TAT"/>
    <property type="match status" value="1"/>
</dbReference>
<sequence length="59" mass="5669">MALVRRGVIATAGAGAVLLLFTPVAAAAESGETAGSSAIGVVEIVSWAIAFLASALGIV</sequence>
<dbReference type="Proteomes" id="UP000249091">
    <property type="component" value="Chromosome 1"/>
</dbReference>
<dbReference type="KEGG" id="rcr:NCTC10994_03218"/>
<keyword evidence="1" id="KW-1133">Transmembrane helix</keyword>
<organism evidence="3 4">
    <name type="scientific">Rhodococcus coprophilus</name>
    <dbReference type="NCBI Taxonomy" id="38310"/>
    <lineage>
        <taxon>Bacteria</taxon>
        <taxon>Bacillati</taxon>
        <taxon>Actinomycetota</taxon>
        <taxon>Actinomycetes</taxon>
        <taxon>Mycobacteriales</taxon>
        <taxon>Nocardiaceae</taxon>
        <taxon>Rhodococcus</taxon>
    </lineage>
</organism>
<keyword evidence="1" id="KW-0812">Transmembrane</keyword>
<feature type="signal peptide" evidence="2">
    <location>
        <begin position="1"/>
        <end position="27"/>
    </location>
</feature>
<dbReference type="RefSeq" id="WP_072703224.1">
    <property type="nucleotide sequence ID" value="NZ_JAFBBL010000001.1"/>
</dbReference>
<keyword evidence="2" id="KW-0732">Signal</keyword>
<gene>
    <name evidence="3" type="ORF">NCTC10994_03218</name>
</gene>
<evidence type="ECO:0000313" key="3">
    <source>
        <dbReference type="EMBL" id="SQI36033.1"/>
    </source>
</evidence>
<accession>A0A2X4UA33</accession>